<evidence type="ECO:0000313" key="2">
    <source>
        <dbReference type="EMBL" id="CDH04179.1"/>
    </source>
</evidence>
<organism evidence="2 3">
    <name type="scientific">Xenorhabdus bovienii str. oregonense</name>
    <dbReference type="NCBI Taxonomy" id="1398202"/>
    <lineage>
        <taxon>Bacteria</taxon>
        <taxon>Pseudomonadati</taxon>
        <taxon>Pseudomonadota</taxon>
        <taxon>Gammaproteobacteria</taxon>
        <taxon>Enterobacterales</taxon>
        <taxon>Morganellaceae</taxon>
        <taxon>Xenorhabdus</taxon>
    </lineage>
</organism>
<dbReference type="RefSeq" id="WP_038254131.1">
    <property type="nucleotide sequence ID" value="NZ_CAWLUU010000093.1"/>
</dbReference>
<dbReference type="CDD" id="cd04301">
    <property type="entry name" value="NAT_SF"/>
    <property type="match status" value="1"/>
</dbReference>
<dbReference type="Pfam" id="PF00583">
    <property type="entry name" value="Acetyltransf_1"/>
    <property type="match status" value="1"/>
</dbReference>
<proteinExistence type="predicted"/>
<dbReference type="PANTHER" id="PTHR43072">
    <property type="entry name" value="N-ACETYLTRANSFERASE"/>
    <property type="match status" value="1"/>
</dbReference>
<feature type="domain" description="N-acetyltransferase" evidence="1">
    <location>
        <begin position="1"/>
        <end position="154"/>
    </location>
</feature>
<dbReference type="Proteomes" id="UP000028483">
    <property type="component" value="Unassembled WGS sequence"/>
</dbReference>
<gene>
    <name evidence="2" type="ORF">XBO1_1050006</name>
</gene>
<keyword evidence="2" id="KW-0012">Acyltransferase</keyword>
<dbReference type="InterPro" id="IPR016181">
    <property type="entry name" value="Acyl_CoA_acyltransferase"/>
</dbReference>
<dbReference type="EMBL" id="CBSX010000008">
    <property type="protein sequence ID" value="CDH04179.1"/>
    <property type="molecule type" value="Genomic_DNA"/>
</dbReference>
<evidence type="ECO:0000313" key="3">
    <source>
        <dbReference type="Proteomes" id="UP000028483"/>
    </source>
</evidence>
<dbReference type="SUPFAM" id="SSF55729">
    <property type="entry name" value="Acyl-CoA N-acyltransferases (Nat)"/>
    <property type="match status" value="1"/>
</dbReference>
<dbReference type="HOGENOM" id="CLU_013985_36_3_6"/>
<keyword evidence="2" id="KW-0808">Transferase</keyword>
<dbReference type="InterPro" id="IPR000182">
    <property type="entry name" value="GNAT_dom"/>
</dbReference>
<accession>A0A077P0E8</accession>
<dbReference type="AlphaFoldDB" id="A0A077P0E8"/>
<name>A0A077P0E8_XENBV</name>
<comment type="caution">
    <text evidence="2">The sequence shown here is derived from an EMBL/GenBank/DDBJ whole genome shotgun (WGS) entry which is preliminary data.</text>
</comment>
<dbReference type="GO" id="GO:0016747">
    <property type="term" value="F:acyltransferase activity, transferring groups other than amino-acyl groups"/>
    <property type="evidence" value="ECO:0007669"/>
    <property type="project" value="InterPro"/>
</dbReference>
<reference evidence="2" key="1">
    <citation type="submission" date="2013-07" db="EMBL/GenBank/DDBJ databases">
        <title>Sub-species coevolution in mutualistic symbiosis.</title>
        <authorList>
            <person name="Murfin K."/>
            <person name="Klassen J."/>
            <person name="Lee M."/>
            <person name="Forst S."/>
            <person name="Stock P."/>
            <person name="Goodrich-Blair H."/>
        </authorList>
    </citation>
    <scope>NUCLEOTIDE SEQUENCE [LARGE SCALE GENOMIC DNA]</scope>
    <source>
        <strain evidence="2">Oregonense</strain>
    </source>
</reference>
<dbReference type="PROSITE" id="PS51186">
    <property type="entry name" value="GNAT"/>
    <property type="match status" value="1"/>
</dbReference>
<protein>
    <submittedName>
        <fullName evidence="2">Putative acyl-CoA N-acyltransferase</fullName>
    </submittedName>
</protein>
<sequence length="154" mass="17654">MIIRAAFIQDIDAILSLYNVLFSEMAELQPDRLKGSEQDRDLIISYIDNNKFNLLVAEDDNGDIKGFSIAQEQNTPPFNCLIPRTYGYIFDLIVSQDARSQGIGQRLLAGMKKWAQENNYSHLELTVLSQNVEAIRFYKREGYNEINKLMAITL</sequence>
<evidence type="ECO:0000259" key="1">
    <source>
        <dbReference type="PROSITE" id="PS51186"/>
    </source>
</evidence>
<dbReference type="Gene3D" id="3.40.630.30">
    <property type="match status" value="1"/>
</dbReference>